<sequence>MRITLFDVACSMYILFFFVEKSCFLWYSFVKRQSAHSGPDHFNVTTAALLFSLAD</sequence>
<organism evidence="2 3">
    <name type="scientific">Aedes aegypti</name>
    <name type="common">Yellowfever mosquito</name>
    <name type="synonym">Culex aegypti</name>
    <dbReference type="NCBI Taxonomy" id="7159"/>
    <lineage>
        <taxon>Eukaryota</taxon>
        <taxon>Metazoa</taxon>
        <taxon>Ecdysozoa</taxon>
        <taxon>Arthropoda</taxon>
        <taxon>Hexapoda</taxon>
        <taxon>Insecta</taxon>
        <taxon>Pterygota</taxon>
        <taxon>Neoptera</taxon>
        <taxon>Endopterygota</taxon>
        <taxon>Diptera</taxon>
        <taxon>Nematocera</taxon>
        <taxon>Culicoidea</taxon>
        <taxon>Culicidae</taxon>
        <taxon>Culicinae</taxon>
        <taxon>Aedini</taxon>
        <taxon>Aedes</taxon>
        <taxon>Stegomyia</taxon>
    </lineage>
</organism>
<proteinExistence type="predicted"/>
<dbReference type="HOGENOM" id="CLU_3034170_0_0_1"/>
<evidence type="ECO:0000313" key="3">
    <source>
        <dbReference type="Proteomes" id="UP000682892"/>
    </source>
</evidence>
<dbReference type="EMBL" id="CH477279">
    <property type="protein sequence ID" value="EJY57497.1"/>
    <property type="molecule type" value="Genomic_DNA"/>
</dbReference>
<name>J9HFB9_AEDAE</name>
<reference evidence="2" key="3">
    <citation type="submission" date="2012-09" db="EMBL/GenBank/DDBJ databases">
        <authorList>
            <consortium name="VectorBase"/>
        </authorList>
    </citation>
    <scope>NUCLEOTIDE SEQUENCE</scope>
    <source>
        <strain evidence="2">Liverpool</strain>
    </source>
</reference>
<reference evidence="2" key="2">
    <citation type="journal article" date="2007" name="Science">
        <title>Genome sequence of Aedes aegypti, a major arbovirus vector.</title>
        <authorList>
            <person name="Nene V."/>
            <person name="Wortman J.R."/>
            <person name="Lawson D."/>
            <person name="Haas B."/>
            <person name="Kodira C."/>
            <person name="Tu Z.J."/>
            <person name="Loftus B."/>
            <person name="Xi Z."/>
            <person name="Megy K."/>
            <person name="Grabherr M."/>
            <person name="Ren Q."/>
            <person name="Zdobnov E.M."/>
            <person name="Lobo N.F."/>
            <person name="Campbell K.S."/>
            <person name="Brown S.E."/>
            <person name="Bonaldo M.F."/>
            <person name="Zhu J."/>
            <person name="Sinkins S.P."/>
            <person name="Hogenkamp D.G."/>
            <person name="Amedeo P."/>
            <person name="Arensburger P."/>
            <person name="Atkinson P.W."/>
            <person name="Bidwell S."/>
            <person name="Biedler J."/>
            <person name="Birney E."/>
            <person name="Bruggner R.V."/>
            <person name="Costas J."/>
            <person name="Coy M.R."/>
            <person name="Crabtree J."/>
            <person name="Crawford M."/>
            <person name="Debruyn B."/>
            <person name="Decaprio D."/>
            <person name="Eiglmeier K."/>
            <person name="Eisenstadt E."/>
            <person name="El-Dorry H."/>
            <person name="Gelbart W.M."/>
            <person name="Gomes S.L."/>
            <person name="Hammond M."/>
            <person name="Hannick L.I."/>
            <person name="Hogan J.R."/>
            <person name="Holmes M.H."/>
            <person name="Jaffe D."/>
            <person name="Johnston J.S."/>
            <person name="Kennedy R.C."/>
            <person name="Koo H."/>
            <person name="Kravitz S."/>
            <person name="Kriventseva E.V."/>
            <person name="Kulp D."/>
            <person name="Labutti K."/>
            <person name="Lee E."/>
            <person name="Li S."/>
            <person name="Lovin D.D."/>
            <person name="Mao C."/>
            <person name="Mauceli E."/>
            <person name="Menck C.F."/>
            <person name="Miller J.R."/>
            <person name="Montgomery P."/>
            <person name="Mori A."/>
            <person name="Nascimento A.L."/>
            <person name="Naveira H.F."/>
            <person name="Nusbaum C."/>
            <person name="O'leary S."/>
            <person name="Orvis J."/>
            <person name="Pertea M."/>
            <person name="Quesneville H."/>
            <person name="Reidenbach K.R."/>
            <person name="Rogers Y.H."/>
            <person name="Roth C.W."/>
            <person name="Schneider J.R."/>
            <person name="Schatz M."/>
            <person name="Shumway M."/>
            <person name="Stanke M."/>
            <person name="Stinson E.O."/>
            <person name="Tubio J.M."/>
            <person name="Vanzee J.P."/>
            <person name="Verjovski-Almeida S."/>
            <person name="Werner D."/>
            <person name="White O."/>
            <person name="Wyder S."/>
            <person name="Zeng Q."/>
            <person name="Zhao Q."/>
            <person name="Zhao Y."/>
            <person name="Hill C.A."/>
            <person name="Raikhel A.S."/>
            <person name="Soares M.B."/>
            <person name="Knudson D.L."/>
            <person name="Lee N.H."/>
            <person name="Galagan J."/>
            <person name="Salzberg S.L."/>
            <person name="Paulsen I.T."/>
            <person name="Dimopoulos G."/>
            <person name="Collins F.H."/>
            <person name="Birren B."/>
            <person name="Fraser-Liggett C.M."/>
            <person name="Severson D.W."/>
        </authorList>
    </citation>
    <scope>NUCLEOTIDE SEQUENCE [LARGE SCALE GENOMIC DNA]</scope>
    <source>
        <strain evidence="2">Liverpool</strain>
    </source>
</reference>
<dbReference type="AlphaFoldDB" id="J9HFB9"/>
<keyword evidence="1" id="KW-0472">Membrane</keyword>
<accession>J9HFB9</accession>
<dbReference type="Proteomes" id="UP000682892">
    <property type="component" value="Chromosome 3"/>
</dbReference>
<evidence type="ECO:0000256" key="1">
    <source>
        <dbReference type="SAM" id="Phobius"/>
    </source>
</evidence>
<reference evidence="2" key="1">
    <citation type="submission" date="2005-10" db="EMBL/GenBank/DDBJ databases">
        <authorList>
            <person name="Loftus B.J."/>
            <person name="Nene V.M."/>
            <person name="Hannick L.I."/>
            <person name="Bidwell S."/>
            <person name="Haas B."/>
            <person name="Amedeo P."/>
            <person name="Orvis J."/>
            <person name="Wortman J.R."/>
            <person name="White O.R."/>
            <person name="Salzberg S."/>
            <person name="Shumway M."/>
            <person name="Koo H."/>
            <person name="Zhao Y."/>
            <person name="Holmes M."/>
            <person name="Miller J."/>
            <person name="Schatz M."/>
            <person name="Pop M."/>
            <person name="Pai G."/>
            <person name="Utterback T."/>
            <person name="Rogers Y.-H."/>
            <person name="Kravitz S."/>
            <person name="Fraser C.M."/>
        </authorList>
    </citation>
    <scope>NUCLEOTIDE SEQUENCE</scope>
    <source>
        <strain evidence="2">Liverpool</strain>
    </source>
</reference>
<keyword evidence="1" id="KW-1133">Transmembrane helix</keyword>
<dbReference type="PaxDb" id="7159-AAEL017573-PA"/>
<feature type="transmembrane region" description="Helical" evidence="1">
    <location>
        <begin position="12"/>
        <end position="30"/>
    </location>
</feature>
<gene>
    <name evidence="2" type="ORF">AaeL_AAEL017573</name>
</gene>
<evidence type="ECO:0000313" key="2">
    <source>
        <dbReference type="EMBL" id="EJY57497.1"/>
    </source>
</evidence>
<keyword evidence="1" id="KW-0812">Transmembrane</keyword>
<protein>
    <submittedName>
        <fullName evidence="2">AAEL017573-PA</fullName>
    </submittedName>
</protein>